<reference evidence="1" key="2">
    <citation type="submission" date="2022-10" db="EMBL/GenBank/DDBJ databases">
        <authorList>
            <consortium name="ENA_rothamsted_submissions"/>
            <consortium name="culmorum"/>
            <person name="King R."/>
        </authorList>
    </citation>
    <scope>NUCLEOTIDE SEQUENCE</scope>
</reference>
<sequence>MYAGFLTNQFSKIGGMKSENLGYFRTQFYQKVTRTSDDLQSTTQVTVQKHRYQKVSIPRTHSRAPKFLQKGIIFIWPQKKRLHRKQQLTLFTWVLSHMLYWFYTMNLLPSGSVLPLQGPPWKYEPPIRKPENRDYIIEPDWDSRNY</sequence>
<dbReference type="Proteomes" id="UP001153737">
    <property type="component" value="Chromosome 7"/>
</dbReference>
<protein>
    <submittedName>
        <fullName evidence="1">Uncharacterized protein</fullName>
    </submittedName>
</protein>
<keyword evidence="2" id="KW-1185">Reference proteome</keyword>
<proteinExistence type="predicted"/>
<reference evidence="1" key="1">
    <citation type="submission" date="2022-01" db="EMBL/GenBank/DDBJ databases">
        <authorList>
            <person name="King R."/>
        </authorList>
    </citation>
    <scope>NUCLEOTIDE SEQUENCE</scope>
</reference>
<dbReference type="OrthoDB" id="6683964at2759"/>
<accession>A0A9N9SHR1</accession>
<dbReference type="EMBL" id="OU896713">
    <property type="protein sequence ID" value="CAG9823436.1"/>
    <property type="molecule type" value="Genomic_DNA"/>
</dbReference>
<evidence type="ECO:0000313" key="1">
    <source>
        <dbReference type="EMBL" id="CAG9823436.1"/>
    </source>
</evidence>
<evidence type="ECO:0000313" key="2">
    <source>
        <dbReference type="Proteomes" id="UP001153737"/>
    </source>
</evidence>
<name>A0A9N9SHR1_PHACE</name>
<dbReference type="AlphaFoldDB" id="A0A9N9SHR1"/>
<gene>
    <name evidence="1" type="ORF">PHAECO_LOCUS11172</name>
</gene>
<organism evidence="1 2">
    <name type="scientific">Phaedon cochleariae</name>
    <name type="common">Mustard beetle</name>
    <dbReference type="NCBI Taxonomy" id="80249"/>
    <lineage>
        <taxon>Eukaryota</taxon>
        <taxon>Metazoa</taxon>
        <taxon>Ecdysozoa</taxon>
        <taxon>Arthropoda</taxon>
        <taxon>Hexapoda</taxon>
        <taxon>Insecta</taxon>
        <taxon>Pterygota</taxon>
        <taxon>Neoptera</taxon>
        <taxon>Endopterygota</taxon>
        <taxon>Coleoptera</taxon>
        <taxon>Polyphaga</taxon>
        <taxon>Cucujiformia</taxon>
        <taxon>Chrysomeloidea</taxon>
        <taxon>Chrysomelidae</taxon>
        <taxon>Chrysomelinae</taxon>
        <taxon>Chrysomelini</taxon>
        <taxon>Phaedon</taxon>
    </lineage>
</organism>